<dbReference type="OrthoDB" id="661148at2759"/>
<feature type="compositionally biased region" description="Basic and acidic residues" evidence="2">
    <location>
        <begin position="485"/>
        <end position="497"/>
    </location>
</feature>
<organism evidence="3 4">
    <name type="scientific">Cotesia congregata</name>
    <name type="common">Parasitoid wasp</name>
    <name type="synonym">Apanteles congregatus</name>
    <dbReference type="NCBI Taxonomy" id="51543"/>
    <lineage>
        <taxon>Eukaryota</taxon>
        <taxon>Metazoa</taxon>
        <taxon>Ecdysozoa</taxon>
        <taxon>Arthropoda</taxon>
        <taxon>Hexapoda</taxon>
        <taxon>Insecta</taxon>
        <taxon>Pterygota</taxon>
        <taxon>Neoptera</taxon>
        <taxon>Endopterygota</taxon>
        <taxon>Hymenoptera</taxon>
        <taxon>Apocrita</taxon>
        <taxon>Ichneumonoidea</taxon>
        <taxon>Braconidae</taxon>
        <taxon>Microgastrinae</taxon>
        <taxon>Cotesia</taxon>
    </lineage>
</organism>
<keyword evidence="4" id="KW-1185">Reference proteome</keyword>
<feature type="region of interest" description="Disordered" evidence="2">
    <location>
        <begin position="637"/>
        <end position="702"/>
    </location>
</feature>
<accession>A0A8J2MYA8</accession>
<protein>
    <submittedName>
        <fullName evidence="3">Uncharacterized protein</fullName>
    </submittedName>
</protein>
<feature type="compositionally biased region" description="Basic and acidic residues" evidence="2">
    <location>
        <begin position="378"/>
        <end position="387"/>
    </location>
</feature>
<evidence type="ECO:0000256" key="2">
    <source>
        <dbReference type="SAM" id="MobiDB-lite"/>
    </source>
</evidence>
<feature type="region of interest" description="Disordered" evidence="2">
    <location>
        <begin position="369"/>
        <end position="392"/>
    </location>
</feature>
<feature type="region of interest" description="Disordered" evidence="2">
    <location>
        <begin position="560"/>
        <end position="603"/>
    </location>
</feature>
<feature type="region of interest" description="Disordered" evidence="2">
    <location>
        <begin position="473"/>
        <end position="503"/>
    </location>
</feature>
<feature type="compositionally biased region" description="Basic and acidic residues" evidence="2">
    <location>
        <begin position="663"/>
        <end position="683"/>
    </location>
</feature>
<sequence>MLRLSDKSPGPSWAAIVPVSFNIYSSTNPDMITVYYYPKDATADPLGDDNFTSFKKQLISFNVLKNGVKSIDYIDDEDDVIHIDSEQEFMEAIKFAKAYKEKNGQSVFLLIDEKSEREANSENAKISTDDDKAELMEEESKVDVLTSQQSETVTQNDFKHNRYNCINKKSKSSKADDKSEPNACCKNYLEQFKQEIITEVTKNVLKKLSTALNSSEIDAEIKIEESRDKLYHHTPQPAYSHESSLGNHNYLPKNPLLSGFTRHQGPIYPINPINHENKHDFRNSMIGGNYTVMKPPNYYCPPYWFQRPTNLAPTYLRPNNLAQQHIQYPPLVFPETVESNHLTRSETAFGNELLRKVIKEDLESQHMAVISNSTSTPAEKKSSNDQKKKPKITNLVVLKRDDLTQEQKSLIDQFKKIKSKRPNVLEMKSTIKKIAAPSPKKSSSSKIKNKSKIEKELTLNAKMLSNLKLDSEEVQKTGGCKRKSHSTDENRTDKSYSCDDPLNSVIQNPPDAITFETYEKLMRKKLDQERQFKVNFLKNMRIFPNPSVIPVKDEIKDAKDNVKETWSQDTNQSDGEVNDKTVHDQDEQSTSDDISTLSETSSLSEVSENNFELVYYDEETNNVDVKAKKRVSLSLDTKENSVTKNTSADSVKQDGGSVKNKPTKTEEGSKKSEDPKKEVRFDVVIEDIGPDNESEELIPELTKRQGGDYSYVRETLPKAKEVVAETSEATEKNNKKESDCNKQQSKPTSNIIGDICTFWDTYSVPKSHIDIKTFTDKKSQHNYPSYPTPVPDVSSSCFVVHPSAPKSPKTEKKIRELEKTMKQTKKELQEAEKKLWAYHEKSNSKTPQDEHTPSNLNYPLPSSVPLCPTYTTSASCSYSNDPKNNPDPFSYGYLHSRRHSNPTRMIPPPMYVPPPPPPPPAFYPQNYAPQNFSSPGFDPYVPMTTLENIAPFAFQSSSASGFDPMKSFHENVATEAAAQAYAHARKAVDNYFNKQVNYFLKSSNN</sequence>
<feature type="region of interest" description="Disordered" evidence="2">
    <location>
        <begin position="724"/>
        <end position="749"/>
    </location>
</feature>
<dbReference type="Gene3D" id="3.10.20.90">
    <property type="entry name" value="Phosphatidylinositol 3-kinase Catalytic Subunit, Chain A, domain 1"/>
    <property type="match status" value="1"/>
</dbReference>
<feature type="compositionally biased region" description="Basic and acidic residues" evidence="2">
    <location>
        <begin position="577"/>
        <end position="586"/>
    </location>
</feature>
<feature type="compositionally biased region" description="Low complexity" evidence="2">
    <location>
        <begin position="591"/>
        <end position="603"/>
    </location>
</feature>
<evidence type="ECO:0000256" key="1">
    <source>
        <dbReference type="SAM" id="Coils"/>
    </source>
</evidence>
<feature type="compositionally biased region" description="Acidic residues" evidence="2">
    <location>
        <begin position="684"/>
        <end position="698"/>
    </location>
</feature>
<dbReference type="AlphaFoldDB" id="A0A8J2MYA8"/>
<dbReference type="EMBL" id="CAJNRD030001123">
    <property type="protein sequence ID" value="CAG5103357.1"/>
    <property type="molecule type" value="Genomic_DNA"/>
</dbReference>
<proteinExistence type="predicted"/>
<feature type="compositionally biased region" description="Polar residues" evidence="2">
    <location>
        <begin position="564"/>
        <end position="575"/>
    </location>
</feature>
<name>A0A8J2MYA8_COTCN</name>
<gene>
    <name evidence="3" type="ORF">HICCMSTLAB_LOCUS11469</name>
</gene>
<feature type="coiled-coil region" evidence="1">
    <location>
        <begin position="807"/>
        <end position="841"/>
    </location>
</feature>
<keyword evidence="1" id="KW-0175">Coiled coil</keyword>
<evidence type="ECO:0000313" key="3">
    <source>
        <dbReference type="EMBL" id="CAG5103357.1"/>
    </source>
</evidence>
<comment type="caution">
    <text evidence="3">The sequence shown here is derived from an EMBL/GenBank/DDBJ whole genome shotgun (WGS) entry which is preliminary data.</text>
</comment>
<reference evidence="3" key="1">
    <citation type="submission" date="2021-04" db="EMBL/GenBank/DDBJ databases">
        <authorList>
            <person name="Chebbi M.A.C M."/>
        </authorList>
    </citation>
    <scope>NUCLEOTIDE SEQUENCE</scope>
</reference>
<evidence type="ECO:0000313" key="4">
    <source>
        <dbReference type="Proteomes" id="UP000786811"/>
    </source>
</evidence>
<dbReference type="Proteomes" id="UP000786811">
    <property type="component" value="Unassembled WGS sequence"/>
</dbReference>
<feature type="compositionally biased region" description="Basic and acidic residues" evidence="2">
    <location>
        <begin position="724"/>
        <end position="740"/>
    </location>
</feature>